<dbReference type="InterPro" id="IPR050584">
    <property type="entry name" value="Cholesterol_7-desaturase"/>
</dbReference>
<evidence type="ECO:0000313" key="24">
    <source>
        <dbReference type="Proteomes" id="UP001185755"/>
    </source>
</evidence>
<dbReference type="EC" id="1.14.19.21" evidence="17"/>
<keyword evidence="8" id="KW-1133">Transmembrane helix</keyword>
<evidence type="ECO:0000256" key="9">
    <source>
        <dbReference type="ARBA" id="ARBA00023002"/>
    </source>
</evidence>
<organism evidence="23 24">
    <name type="scientific">Rhodococcoides yunnanense</name>
    <dbReference type="NCBI Taxonomy" id="278209"/>
    <lineage>
        <taxon>Bacteria</taxon>
        <taxon>Bacillati</taxon>
        <taxon>Actinomycetota</taxon>
        <taxon>Actinomycetes</taxon>
        <taxon>Mycobacteriales</taxon>
        <taxon>Nocardiaceae</taxon>
        <taxon>Rhodococcoides</taxon>
    </lineage>
</organism>
<comment type="cofactor">
    <cofactor evidence="1">
        <name>Fe cation</name>
        <dbReference type="ChEBI" id="CHEBI:24875"/>
    </cofactor>
</comment>
<evidence type="ECO:0000259" key="22">
    <source>
        <dbReference type="PROSITE" id="PS51296"/>
    </source>
</evidence>
<proteinExistence type="inferred from homology"/>
<keyword evidence="4" id="KW-0812">Transmembrane</keyword>
<evidence type="ECO:0000256" key="13">
    <source>
        <dbReference type="ARBA" id="ARBA00023136"/>
    </source>
</evidence>
<comment type="similarity">
    <text evidence="16">Belongs to the cholesterol 7-desaturase family.</text>
</comment>
<evidence type="ECO:0000256" key="14">
    <source>
        <dbReference type="ARBA" id="ARBA00023221"/>
    </source>
</evidence>
<keyword evidence="11" id="KW-0411">Iron-sulfur</keyword>
<evidence type="ECO:0000256" key="21">
    <source>
        <dbReference type="ARBA" id="ARBA00049548"/>
    </source>
</evidence>
<evidence type="ECO:0000256" key="11">
    <source>
        <dbReference type="ARBA" id="ARBA00023014"/>
    </source>
</evidence>
<evidence type="ECO:0000256" key="8">
    <source>
        <dbReference type="ARBA" id="ARBA00022989"/>
    </source>
</evidence>
<evidence type="ECO:0000256" key="10">
    <source>
        <dbReference type="ARBA" id="ARBA00023004"/>
    </source>
</evidence>
<keyword evidence="14" id="KW-0753">Steroid metabolism</keyword>
<keyword evidence="12" id="KW-0443">Lipid metabolism</keyword>
<evidence type="ECO:0000256" key="20">
    <source>
        <dbReference type="ARBA" id="ARBA00047853"/>
    </source>
</evidence>
<comment type="caution">
    <text evidence="23">The sequence shown here is derived from an EMBL/GenBank/DDBJ whole genome shotgun (WGS) entry which is preliminary data.</text>
</comment>
<evidence type="ECO:0000256" key="1">
    <source>
        <dbReference type="ARBA" id="ARBA00001962"/>
    </source>
</evidence>
<feature type="domain" description="Rieske" evidence="22">
    <location>
        <begin position="12"/>
        <end position="114"/>
    </location>
</feature>
<evidence type="ECO:0000256" key="17">
    <source>
        <dbReference type="ARBA" id="ARBA00026095"/>
    </source>
</evidence>
<evidence type="ECO:0000256" key="19">
    <source>
        <dbReference type="ARBA" id="ARBA00046982"/>
    </source>
</evidence>
<comment type="catalytic activity">
    <reaction evidence="21">
        <text>cholesterol + NADPH + O2 + H(+) = 7-dehydrocholesterol + NADP(+) + 2 H2O</text>
        <dbReference type="Rhea" id="RHEA:45024"/>
        <dbReference type="ChEBI" id="CHEBI:15377"/>
        <dbReference type="ChEBI" id="CHEBI:15378"/>
        <dbReference type="ChEBI" id="CHEBI:15379"/>
        <dbReference type="ChEBI" id="CHEBI:16113"/>
        <dbReference type="ChEBI" id="CHEBI:17759"/>
        <dbReference type="ChEBI" id="CHEBI:57783"/>
        <dbReference type="ChEBI" id="CHEBI:58349"/>
        <dbReference type="EC" id="1.14.19.21"/>
    </reaction>
    <physiologicalReaction direction="left-to-right" evidence="21">
        <dbReference type="Rhea" id="RHEA:45025"/>
    </physiologicalReaction>
</comment>
<evidence type="ECO:0000256" key="6">
    <source>
        <dbReference type="ARBA" id="ARBA00022723"/>
    </source>
</evidence>
<keyword evidence="9" id="KW-0560">Oxidoreductase</keyword>
<evidence type="ECO:0000256" key="16">
    <source>
        <dbReference type="ARBA" id="ARBA00025729"/>
    </source>
</evidence>
<keyword evidence="5" id="KW-0001">2Fe-2S</keyword>
<comment type="pathway">
    <text evidence="3">Hormone biosynthesis.</text>
</comment>
<dbReference type="EMBL" id="JAWLJX010000018">
    <property type="protein sequence ID" value="MDV6264696.1"/>
    <property type="molecule type" value="Genomic_DNA"/>
</dbReference>
<keyword evidence="6" id="KW-0479">Metal-binding</keyword>
<dbReference type="Gene3D" id="2.102.10.10">
    <property type="entry name" value="Rieske [2Fe-2S] iron-sulphur domain"/>
    <property type="match status" value="1"/>
</dbReference>
<dbReference type="Pfam" id="PF19298">
    <property type="entry name" value="KshA_C"/>
    <property type="match status" value="1"/>
</dbReference>
<evidence type="ECO:0000256" key="5">
    <source>
        <dbReference type="ARBA" id="ARBA00022714"/>
    </source>
</evidence>
<evidence type="ECO:0000256" key="3">
    <source>
        <dbReference type="ARBA" id="ARBA00004972"/>
    </source>
</evidence>
<comment type="pathway">
    <text evidence="15">Steroid hormone biosynthesis; dafachronic acid biosynthesis.</text>
</comment>
<name>A0ABU4BKE5_9NOCA</name>
<comment type="subunit">
    <text evidence="19">Homotrimer. The two-component system 3-ketosteroid-9-alpha-monooxygenase is composed of an oxygenase component KshA and a reductase component KshB.</text>
</comment>
<dbReference type="Gene3D" id="3.90.380.10">
    <property type="entry name" value="Naphthalene 1,2-dioxygenase Alpha Subunit, Chain A, domain 1"/>
    <property type="match status" value="1"/>
</dbReference>
<keyword evidence="24" id="KW-1185">Reference proteome</keyword>
<dbReference type="SUPFAM" id="SSF50022">
    <property type="entry name" value="ISP domain"/>
    <property type="match status" value="1"/>
</dbReference>
<gene>
    <name evidence="23" type="ORF">R3P96_25460</name>
</gene>
<comment type="catalytic activity">
    <reaction evidence="20">
        <text>cholesterol + NADH + O2 + H(+) = 7-dehydrocholesterol + NAD(+) + 2 H2O</text>
        <dbReference type="Rhea" id="RHEA:51644"/>
        <dbReference type="ChEBI" id="CHEBI:15377"/>
        <dbReference type="ChEBI" id="CHEBI:15378"/>
        <dbReference type="ChEBI" id="CHEBI:15379"/>
        <dbReference type="ChEBI" id="CHEBI:16113"/>
        <dbReference type="ChEBI" id="CHEBI:17759"/>
        <dbReference type="ChEBI" id="CHEBI:57540"/>
        <dbReference type="ChEBI" id="CHEBI:57945"/>
        <dbReference type="EC" id="1.14.19.21"/>
    </reaction>
    <physiologicalReaction direction="left-to-right" evidence="20">
        <dbReference type="Rhea" id="RHEA:51645"/>
    </physiologicalReaction>
</comment>
<evidence type="ECO:0000313" key="23">
    <source>
        <dbReference type="EMBL" id="MDV6264696.1"/>
    </source>
</evidence>
<evidence type="ECO:0000256" key="7">
    <source>
        <dbReference type="ARBA" id="ARBA00022963"/>
    </source>
</evidence>
<sequence length="338" mass="37568">MGQLSMHPTGWFQVAWSADLALGDVVPLHYFSSELVAFRGTDGRVHVLDAHCQHLGANLAVGGCVVDDGIQCPFHGWVWDGRGRNVRIPYEAKPNRARKVRAWPVSERNDSIYIWHDVLGRDPMWEVPDALRSLGDHISATAFRSVDADARVLTKNVRVHPQTIAENAVDPHHFRFVHHTPISPVVLRETSDNASWAAKVGFGNKWQDGIDNAQDTINTLEILWSGVGLSFSGEHMRNGIRVTGICPTPVDDDVSDIFGTYWIDEGSEDPKGFIENGKAALVDDVNIWNYQRYIDPPGLSPSEAAGFRKLRTWARNFYPPIDDADTKSLSGLPDRADA</sequence>
<dbReference type="PROSITE" id="PS51296">
    <property type="entry name" value="RIESKE"/>
    <property type="match status" value="1"/>
</dbReference>
<dbReference type="PANTHER" id="PTHR21266">
    <property type="entry name" value="IRON-SULFUR DOMAIN CONTAINING PROTEIN"/>
    <property type="match status" value="1"/>
</dbReference>
<dbReference type="Proteomes" id="UP001185755">
    <property type="component" value="Unassembled WGS sequence"/>
</dbReference>
<evidence type="ECO:0000256" key="4">
    <source>
        <dbReference type="ARBA" id="ARBA00022692"/>
    </source>
</evidence>
<comment type="subcellular location">
    <subcellularLocation>
        <location evidence="2">Membrane</location>
    </subcellularLocation>
</comment>
<keyword evidence="7" id="KW-0442">Lipid degradation</keyword>
<evidence type="ECO:0000256" key="2">
    <source>
        <dbReference type="ARBA" id="ARBA00004370"/>
    </source>
</evidence>
<reference evidence="23 24" key="1">
    <citation type="submission" date="2023-10" db="EMBL/GenBank/DDBJ databases">
        <title>Development of a sustainable strategy for remediation of hydrocarbon-contaminated territories based on the waste exchange concept.</title>
        <authorList>
            <person name="Krivoruchko A."/>
        </authorList>
    </citation>
    <scope>NUCLEOTIDE SEQUENCE [LARGE SCALE GENOMIC DNA]</scope>
    <source>
        <strain evidence="23 24">IEGM 1323</strain>
    </source>
</reference>
<evidence type="ECO:0000256" key="15">
    <source>
        <dbReference type="ARBA" id="ARBA00025712"/>
    </source>
</evidence>
<dbReference type="InterPro" id="IPR045605">
    <property type="entry name" value="KshA-like_C"/>
</dbReference>
<dbReference type="PANTHER" id="PTHR21266:SF32">
    <property type="entry name" value="CHOLESTEROL 7-DESATURASE NVD"/>
    <property type="match status" value="1"/>
</dbReference>
<dbReference type="InterPro" id="IPR036922">
    <property type="entry name" value="Rieske_2Fe-2S_sf"/>
</dbReference>
<protein>
    <recommendedName>
        <fullName evidence="17">cholesterol 7-desaturase</fullName>
        <ecNumber evidence="17">1.14.19.21</ecNumber>
    </recommendedName>
    <alternativeName>
        <fullName evidence="18">Rieske-type oxygenase</fullName>
    </alternativeName>
</protein>
<accession>A0ABU4BKE5</accession>
<keyword evidence="10" id="KW-0408">Iron</keyword>
<dbReference type="InterPro" id="IPR017941">
    <property type="entry name" value="Rieske_2Fe-2S"/>
</dbReference>
<dbReference type="CDD" id="cd03469">
    <property type="entry name" value="Rieske_RO_Alpha_N"/>
    <property type="match status" value="1"/>
</dbReference>
<keyword evidence="13" id="KW-0472">Membrane</keyword>
<dbReference type="Pfam" id="PF00355">
    <property type="entry name" value="Rieske"/>
    <property type="match status" value="1"/>
</dbReference>
<dbReference type="SUPFAM" id="SSF55961">
    <property type="entry name" value="Bet v1-like"/>
    <property type="match status" value="1"/>
</dbReference>
<evidence type="ECO:0000256" key="12">
    <source>
        <dbReference type="ARBA" id="ARBA00023098"/>
    </source>
</evidence>
<evidence type="ECO:0000256" key="18">
    <source>
        <dbReference type="ARBA" id="ARBA00030944"/>
    </source>
</evidence>